<evidence type="ECO:0000313" key="3">
    <source>
        <dbReference type="EMBL" id="CAF0837743.1"/>
    </source>
</evidence>
<organism evidence="3 4">
    <name type="scientific">Brachionus calyciflorus</name>
    <dbReference type="NCBI Taxonomy" id="104777"/>
    <lineage>
        <taxon>Eukaryota</taxon>
        <taxon>Metazoa</taxon>
        <taxon>Spiralia</taxon>
        <taxon>Gnathifera</taxon>
        <taxon>Rotifera</taxon>
        <taxon>Eurotatoria</taxon>
        <taxon>Monogononta</taxon>
        <taxon>Pseudotrocha</taxon>
        <taxon>Ploima</taxon>
        <taxon>Brachionidae</taxon>
        <taxon>Brachionus</taxon>
    </lineage>
</organism>
<evidence type="ECO:0000313" key="4">
    <source>
        <dbReference type="Proteomes" id="UP000663879"/>
    </source>
</evidence>
<sequence>MASDTLSISKSSLSFSDNISYTDSIANKSKSIKESNYSVASTVTSSFLDNSEFSSFNQNDISNKKKNKPRKFYDNTKDFKKRIYKCILDEETDYLKNLSSNNQIEEIRDKHRNNLLHIACGLGRPNSVKTLVRYFPKLIEQLNDKQQKPIDVAIKHNQSKIVECFIHKMNIYEELFDAKKRPLIHLAAKNGANEVLKMLLFEMNKRQLCLDIKDSHKNTAAHIAAKYGHLECLQTLVEYNCDITLLNQENHTPCLVAELNSHNECVNYLTIVETCINMSIELVKLKRLYRECKSDNEALKIQMEETIAINNDFIYQRENSVHISLELMQKQINELENKFMSEIDRLKNENESLKVEINRSNLRSVEINREDFKKEIEICKKEFLNLHKNSNNFLSIDYKRIDNLKNRFEQMKLKNEYEPEKDHITNNDHIDILRKMHQETTHKLMIFRNAVKKFKNPSEIRSPISSSTSTIASSNYYETRSSMSSSSSSQYNSLFRPIRCTTINFDLENE</sequence>
<evidence type="ECO:0000256" key="2">
    <source>
        <dbReference type="SAM" id="Coils"/>
    </source>
</evidence>
<dbReference type="SUPFAM" id="SSF48403">
    <property type="entry name" value="Ankyrin repeat"/>
    <property type="match status" value="1"/>
</dbReference>
<dbReference type="InterPro" id="IPR040133">
    <property type="entry name" value="SNCAIP"/>
</dbReference>
<dbReference type="PANTHER" id="PTHR22882:SF3">
    <property type="entry name" value="SYNPHILIN-1"/>
    <property type="match status" value="1"/>
</dbReference>
<dbReference type="PROSITE" id="PS50297">
    <property type="entry name" value="ANK_REP_REGION"/>
    <property type="match status" value="1"/>
</dbReference>
<keyword evidence="4" id="KW-1185">Reference proteome</keyword>
<keyword evidence="2" id="KW-0175">Coiled coil</keyword>
<name>A0A813V7E9_9BILA</name>
<proteinExistence type="predicted"/>
<dbReference type="AlphaFoldDB" id="A0A813V7E9"/>
<dbReference type="OrthoDB" id="10057496at2759"/>
<dbReference type="InterPro" id="IPR036770">
    <property type="entry name" value="Ankyrin_rpt-contain_sf"/>
</dbReference>
<gene>
    <name evidence="3" type="ORF">OXX778_LOCUS8289</name>
</gene>
<comment type="caution">
    <text evidence="3">The sequence shown here is derived from an EMBL/GenBank/DDBJ whole genome shotgun (WGS) entry which is preliminary data.</text>
</comment>
<dbReference type="Proteomes" id="UP000663879">
    <property type="component" value="Unassembled WGS sequence"/>
</dbReference>
<feature type="repeat" description="ANK" evidence="1">
    <location>
        <begin position="216"/>
        <end position="248"/>
    </location>
</feature>
<evidence type="ECO:0000256" key="1">
    <source>
        <dbReference type="PROSITE-ProRule" id="PRU00023"/>
    </source>
</evidence>
<keyword evidence="1" id="KW-0040">ANK repeat</keyword>
<dbReference type="InterPro" id="IPR002110">
    <property type="entry name" value="Ankyrin_rpt"/>
</dbReference>
<protein>
    <submittedName>
        <fullName evidence="3">Uncharacterized protein</fullName>
    </submittedName>
</protein>
<accession>A0A813V7E9</accession>
<dbReference type="PROSITE" id="PS50088">
    <property type="entry name" value="ANK_REPEAT"/>
    <property type="match status" value="1"/>
</dbReference>
<dbReference type="EMBL" id="CAJNOC010001128">
    <property type="protein sequence ID" value="CAF0837743.1"/>
    <property type="molecule type" value="Genomic_DNA"/>
</dbReference>
<dbReference type="SMART" id="SM00248">
    <property type="entry name" value="ANK"/>
    <property type="match status" value="5"/>
</dbReference>
<feature type="coiled-coil region" evidence="2">
    <location>
        <begin position="282"/>
        <end position="382"/>
    </location>
</feature>
<dbReference type="GO" id="GO:0031625">
    <property type="term" value="F:ubiquitin protein ligase binding"/>
    <property type="evidence" value="ECO:0007669"/>
    <property type="project" value="TreeGrafter"/>
</dbReference>
<dbReference type="PANTHER" id="PTHR22882">
    <property type="entry name" value="SYNPHILIN-1"/>
    <property type="match status" value="1"/>
</dbReference>
<dbReference type="Pfam" id="PF12796">
    <property type="entry name" value="Ank_2"/>
    <property type="match status" value="1"/>
</dbReference>
<dbReference type="Gene3D" id="1.25.40.20">
    <property type="entry name" value="Ankyrin repeat-containing domain"/>
    <property type="match status" value="1"/>
</dbReference>
<reference evidence="3" key="1">
    <citation type="submission" date="2021-02" db="EMBL/GenBank/DDBJ databases">
        <authorList>
            <person name="Nowell W R."/>
        </authorList>
    </citation>
    <scope>NUCLEOTIDE SEQUENCE</scope>
    <source>
        <strain evidence="3">Ploen Becks lab</strain>
    </source>
</reference>